<gene>
    <name evidence="4" type="ORF">Tco_0729715</name>
</gene>
<protein>
    <submittedName>
        <fullName evidence="4">Uncharacterized protein</fullName>
    </submittedName>
</protein>
<comment type="caution">
    <text evidence="4">The sequence shown here is derived from an EMBL/GenBank/DDBJ whole genome shotgun (WGS) entry which is preliminary data.</text>
</comment>
<evidence type="ECO:0000313" key="4">
    <source>
        <dbReference type="EMBL" id="GJS79834.1"/>
    </source>
</evidence>
<dbReference type="EMBL" id="BQNB010010626">
    <property type="protein sequence ID" value="GJS79834.1"/>
    <property type="molecule type" value="Genomic_DNA"/>
</dbReference>
<keyword evidence="3" id="KW-0812">Transmembrane</keyword>
<name>A0ABQ4YPM5_9ASTR</name>
<feature type="coiled-coil region" evidence="1">
    <location>
        <begin position="185"/>
        <end position="212"/>
    </location>
</feature>
<reference evidence="4" key="1">
    <citation type="journal article" date="2022" name="Int. J. Mol. Sci.">
        <title>Draft Genome of Tanacetum Coccineum: Genomic Comparison of Closely Related Tanacetum-Family Plants.</title>
        <authorList>
            <person name="Yamashiro T."/>
            <person name="Shiraishi A."/>
            <person name="Nakayama K."/>
            <person name="Satake H."/>
        </authorList>
    </citation>
    <scope>NUCLEOTIDE SEQUENCE</scope>
</reference>
<feature type="region of interest" description="Disordered" evidence="2">
    <location>
        <begin position="642"/>
        <end position="679"/>
    </location>
</feature>
<feature type="compositionally biased region" description="Basic and acidic residues" evidence="2">
    <location>
        <begin position="488"/>
        <end position="499"/>
    </location>
</feature>
<keyword evidence="3" id="KW-0472">Membrane</keyword>
<evidence type="ECO:0000256" key="2">
    <source>
        <dbReference type="SAM" id="MobiDB-lite"/>
    </source>
</evidence>
<feature type="region of interest" description="Disordered" evidence="2">
    <location>
        <begin position="479"/>
        <end position="549"/>
    </location>
</feature>
<feature type="transmembrane region" description="Helical" evidence="3">
    <location>
        <begin position="95"/>
        <end position="117"/>
    </location>
</feature>
<evidence type="ECO:0000313" key="5">
    <source>
        <dbReference type="Proteomes" id="UP001151760"/>
    </source>
</evidence>
<keyword evidence="3" id="KW-1133">Transmembrane helix</keyword>
<keyword evidence="1" id="KW-0175">Coiled coil</keyword>
<accession>A0ABQ4YPM5</accession>
<evidence type="ECO:0000256" key="3">
    <source>
        <dbReference type="SAM" id="Phobius"/>
    </source>
</evidence>
<proteinExistence type="predicted"/>
<feature type="compositionally biased region" description="Low complexity" evidence="2">
    <location>
        <begin position="505"/>
        <end position="520"/>
    </location>
</feature>
<feature type="compositionally biased region" description="Low complexity" evidence="2">
    <location>
        <begin position="656"/>
        <end position="679"/>
    </location>
</feature>
<keyword evidence="5" id="KW-1185">Reference proteome</keyword>
<reference evidence="4" key="2">
    <citation type="submission" date="2022-01" db="EMBL/GenBank/DDBJ databases">
        <authorList>
            <person name="Yamashiro T."/>
            <person name="Shiraishi A."/>
            <person name="Satake H."/>
            <person name="Nakayama K."/>
        </authorList>
    </citation>
    <scope>NUCLEOTIDE SEQUENCE</scope>
</reference>
<dbReference type="Proteomes" id="UP001151760">
    <property type="component" value="Unassembled WGS sequence"/>
</dbReference>
<evidence type="ECO:0000256" key="1">
    <source>
        <dbReference type="SAM" id="Coils"/>
    </source>
</evidence>
<sequence length="679" mass="76822">MAKLSSHDSDVLSEVPTHDTYLDNQVIDQSVQEMQYSKQHVFNNDTDMDITSESNIISYEQYLKETKIIVIQDTSSSAQQDALIMSVIEEMSNQVAKFAIISTVIVVNAASFIYLILRLYGKDLWTKIYSSTAPYVFLLPKQTKRRLMLLILVTTARFFINTANGCLCCKDLLIRYRSKRSELLNDLIKTVNESLTTELERYKDQIQIFEERKKFDLNDREKYINSQLREVIVDRNAKHFVKYFVPQKQLSAKQAFWLPISKPVSETPPVQLELVLKEIPRELPTISHAKEITDMKEVFTQMETKVDRCSVERKYLEIKEKELLLENDQLLELIISQDLVHTAVNSLDAIVDIKDTPKFQAFFEINDLKAQLEAKNNSISKLNDHIATLKGKSVSKGDKSKNISKVIAPGMYKLDVEPLSPKLLKNRGAHVDLLKNTQENANTISEIVKQDRALRPLDSDLESAFTPINKNKKVRFVELSTSSSNTQKHVDSGKTKDTNKPLFPSTRVISSTSASGSTPSGNTKKNRISRPTSSNKKNKVKDHLRSIKSSLNKKNRVYEPVCNANVKHSVLDVNSELICATCNECMFDTIHDLCVLDYLNDVNVHGRTLTIDENMCPLSRITSTTVVPPKKLLSIVVVKKTPPSSNNSGKLKDITNIDSSSKSKSVESKISNNSEPNKN</sequence>
<organism evidence="4 5">
    <name type="scientific">Tanacetum coccineum</name>
    <dbReference type="NCBI Taxonomy" id="301880"/>
    <lineage>
        <taxon>Eukaryota</taxon>
        <taxon>Viridiplantae</taxon>
        <taxon>Streptophyta</taxon>
        <taxon>Embryophyta</taxon>
        <taxon>Tracheophyta</taxon>
        <taxon>Spermatophyta</taxon>
        <taxon>Magnoliopsida</taxon>
        <taxon>eudicotyledons</taxon>
        <taxon>Gunneridae</taxon>
        <taxon>Pentapetalae</taxon>
        <taxon>asterids</taxon>
        <taxon>campanulids</taxon>
        <taxon>Asterales</taxon>
        <taxon>Asteraceae</taxon>
        <taxon>Asteroideae</taxon>
        <taxon>Anthemideae</taxon>
        <taxon>Anthemidinae</taxon>
        <taxon>Tanacetum</taxon>
    </lineage>
</organism>